<sequence>MSSRHKIYAIKYLNRNGHIRHVLRIGNKAIYQSLEDLGLYPNKSLTIEFPQIPNKYLSSFIRGYFDGDGCVYLYRSVGKKGRLIIRKLSVIFTSGSNKFLMGLLRALRDNLMLKQVKIYNSHRSFQLRFATADSVNIFKFMYKDSPSELFLRRKYDIFQRYFKLKRPSGEVANTAVCKTAIRRFESGLGLKNK</sequence>
<comment type="caution">
    <text evidence="2">The sequence shown here is derived from an EMBL/GenBank/DDBJ whole genome shotgun (WGS) entry which is preliminary data.</text>
</comment>
<evidence type="ECO:0000313" key="2">
    <source>
        <dbReference type="EMBL" id="KKQ34928.1"/>
    </source>
</evidence>
<dbReference type="EMBL" id="LBTF01000031">
    <property type="protein sequence ID" value="KKQ34928.1"/>
    <property type="molecule type" value="Genomic_DNA"/>
</dbReference>
<proteinExistence type="predicted"/>
<dbReference type="InterPro" id="IPR027434">
    <property type="entry name" value="Homing_endonucl"/>
</dbReference>
<evidence type="ECO:0000259" key="1">
    <source>
        <dbReference type="PROSITE" id="PS50819"/>
    </source>
</evidence>
<organism evidence="2 3">
    <name type="scientific">Candidatus Nomurabacteria bacterium GW2011_GWB1_37_5</name>
    <dbReference type="NCBI Taxonomy" id="1618742"/>
    <lineage>
        <taxon>Bacteria</taxon>
        <taxon>Candidatus Nomuraibacteriota</taxon>
    </lineage>
</organism>
<protein>
    <submittedName>
        <fullName evidence="2">Intein-containing protein</fullName>
    </submittedName>
</protein>
<dbReference type="Proteomes" id="UP000033876">
    <property type="component" value="Unassembled WGS sequence"/>
</dbReference>
<dbReference type="PROSITE" id="PS50819">
    <property type="entry name" value="INTEIN_ENDONUCLEASE"/>
    <property type="match status" value="1"/>
</dbReference>
<dbReference type="AlphaFoldDB" id="A0A0G0GV70"/>
<accession>A0A0G0GV70</accession>
<dbReference type="GO" id="GO:0004519">
    <property type="term" value="F:endonuclease activity"/>
    <property type="evidence" value="ECO:0007669"/>
    <property type="project" value="InterPro"/>
</dbReference>
<dbReference type="Pfam" id="PF14528">
    <property type="entry name" value="LAGLIDADG_3"/>
    <property type="match status" value="1"/>
</dbReference>
<feature type="domain" description="DOD-type homing endonuclease" evidence="1">
    <location>
        <begin position="9"/>
        <end position="116"/>
    </location>
</feature>
<evidence type="ECO:0000313" key="3">
    <source>
        <dbReference type="Proteomes" id="UP000033876"/>
    </source>
</evidence>
<dbReference type="InterPro" id="IPR004860">
    <property type="entry name" value="LAGLIDADG_dom"/>
</dbReference>
<name>A0A0G0GV70_9BACT</name>
<dbReference type="Gene3D" id="3.10.28.10">
    <property type="entry name" value="Homing endonucleases"/>
    <property type="match status" value="1"/>
</dbReference>
<dbReference type="SUPFAM" id="SSF55608">
    <property type="entry name" value="Homing endonucleases"/>
    <property type="match status" value="1"/>
</dbReference>
<reference evidence="2 3" key="1">
    <citation type="journal article" date="2015" name="Nature">
        <title>rRNA introns, odd ribosomes, and small enigmatic genomes across a large radiation of phyla.</title>
        <authorList>
            <person name="Brown C.T."/>
            <person name="Hug L.A."/>
            <person name="Thomas B.C."/>
            <person name="Sharon I."/>
            <person name="Castelle C.J."/>
            <person name="Singh A."/>
            <person name="Wilkins M.J."/>
            <person name="Williams K.H."/>
            <person name="Banfield J.F."/>
        </authorList>
    </citation>
    <scope>NUCLEOTIDE SEQUENCE [LARGE SCALE GENOMIC DNA]</scope>
</reference>
<gene>
    <name evidence="2" type="ORF">US50_C0031G0008</name>
</gene>
<dbReference type="InterPro" id="IPR004042">
    <property type="entry name" value="Intein_endonuc_central"/>
</dbReference>